<keyword evidence="2" id="KW-1185">Reference proteome</keyword>
<organism evidence="1 2">
    <name type="scientific">Neophaeococcomyces mojaviensis</name>
    <dbReference type="NCBI Taxonomy" id="3383035"/>
    <lineage>
        <taxon>Eukaryota</taxon>
        <taxon>Fungi</taxon>
        <taxon>Dikarya</taxon>
        <taxon>Ascomycota</taxon>
        <taxon>Pezizomycotina</taxon>
        <taxon>Eurotiomycetes</taxon>
        <taxon>Chaetothyriomycetidae</taxon>
        <taxon>Chaetothyriales</taxon>
        <taxon>Chaetothyriales incertae sedis</taxon>
        <taxon>Neophaeococcomyces</taxon>
    </lineage>
</organism>
<reference evidence="1" key="1">
    <citation type="submission" date="2022-10" db="EMBL/GenBank/DDBJ databases">
        <title>Culturing micro-colonial fungi from biological soil crusts in the Mojave desert and describing Neophaeococcomyces mojavensis, and introducing the new genera and species Taxawa tesnikishii.</title>
        <authorList>
            <person name="Kurbessoian T."/>
            <person name="Stajich J.E."/>
        </authorList>
    </citation>
    <scope>NUCLEOTIDE SEQUENCE</scope>
    <source>
        <strain evidence="1">JES_112</strain>
    </source>
</reference>
<evidence type="ECO:0000313" key="2">
    <source>
        <dbReference type="Proteomes" id="UP001172386"/>
    </source>
</evidence>
<proteinExistence type="predicted"/>
<accession>A0ACC3A163</accession>
<gene>
    <name evidence="1" type="ORF">H2198_007040</name>
</gene>
<comment type="caution">
    <text evidence="1">The sequence shown here is derived from an EMBL/GenBank/DDBJ whole genome shotgun (WGS) entry which is preliminary data.</text>
</comment>
<evidence type="ECO:0000313" key="1">
    <source>
        <dbReference type="EMBL" id="KAJ9653812.1"/>
    </source>
</evidence>
<dbReference type="Proteomes" id="UP001172386">
    <property type="component" value="Unassembled WGS sequence"/>
</dbReference>
<sequence>MSGTHFDRPHAQVSRASYRSEYFRHTNSPSMIPVSRKRPRLNSTHRFTDNGAAHTSYQDLTTSVSSLDCSSPAPLASTDYIFAGGRDPSSAWRDEHAELHDAEQDYRCNRFASHSGDKSFPSLTHRSQQHIDTLQHSRSLSGWHLRRAAWAMTGGLAGKIFNFCWNTTFRGFSAGGGQAYTSGPSLASTPHGLSDNSDSLLRKRHNRGIPGSYPRSSQSIDANDITSVSRSRQSIDNSATKNSWVFVERVERSLEDHSPTRKKSRASIAGPGRQNTFQPIEVHKNHTASFASPRPRATSGVSVHSRTHSSGSTVPLNKRQRTSLASPARRQTSYADLHQAPQSPISPEVEAYKRQKRREDRKQDDSLKRLNAQLQDMIREGQQALGSKVEVIDGHDHDYDMDEGYFDDEMR</sequence>
<dbReference type="EMBL" id="JAPDRQ010000140">
    <property type="protein sequence ID" value="KAJ9653812.1"/>
    <property type="molecule type" value="Genomic_DNA"/>
</dbReference>
<protein>
    <submittedName>
        <fullName evidence="1">Uncharacterized protein</fullName>
    </submittedName>
</protein>
<name>A0ACC3A163_9EURO</name>